<dbReference type="PANTHER" id="PTHR31331:SF1">
    <property type="entry name" value="CYSTEINE RICH SECRETORY PROTEIN LCCL DOMAIN CONTAINING 2"/>
    <property type="match status" value="1"/>
</dbReference>
<dbReference type="PANTHER" id="PTHR31331">
    <property type="entry name" value="LCCL DOMAIN PROTEIN (AFU_ORTHOLOGUE AFUA_5G08630)"/>
    <property type="match status" value="1"/>
</dbReference>
<keyword evidence="4" id="KW-1185">Reference proteome</keyword>
<dbReference type="InterPro" id="IPR004043">
    <property type="entry name" value="LCCL"/>
</dbReference>
<organism evidence="3 4">
    <name type="scientific">Clavelina lepadiformis</name>
    <name type="common">Light-bulb sea squirt</name>
    <name type="synonym">Ascidia lepadiformis</name>
    <dbReference type="NCBI Taxonomy" id="159417"/>
    <lineage>
        <taxon>Eukaryota</taxon>
        <taxon>Metazoa</taxon>
        <taxon>Chordata</taxon>
        <taxon>Tunicata</taxon>
        <taxon>Ascidiacea</taxon>
        <taxon>Aplousobranchia</taxon>
        <taxon>Clavelinidae</taxon>
        <taxon>Clavelina</taxon>
    </lineage>
</organism>
<proteinExistence type="predicted"/>
<keyword evidence="1" id="KW-1133">Transmembrane helix</keyword>
<dbReference type="Gene3D" id="2.170.130.20">
    <property type="entry name" value="LCCL-like domain"/>
    <property type="match status" value="4"/>
</dbReference>
<sequence>MTYTCATNARQQYDMFFSVQCPKSSASQKYRVWGKKIYAHDSSICRAAIHDGRLTDTPISCETPVLDKRFALLNVFQIVCPPGCLKSSAKVWGRVVSSDHSSLCKTAIRNGKITNAGGEVTIFTQPGQPSYKAEERNIVNSSLMDYSHSSFSLTPDVPGRDPGNLTCPSGYANTTGDVWGSGIYTHDFAVCRAAIHDGRIADHGGSVTFYRQLGQSSYLGTQGNSVTSKPSGYWKTSFSFATELTEAPDCTTTADEPMFYTQSSSKIFSPPSSADSASNVWGIFVHASVSSICKAAIHDGRISSKNQTFFKPTCFVTLSIDINQRSKISGYAVIPCLTLIALLLLTWVVYYKIQGSHRNSPDGNEIALVLRESNNVEKI</sequence>
<name>A0ABP0FUX6_CLALP</name>
<evidence type="ECO:0000313" key="3">
    <source>
        <dbReference type="EMBL" id="CAK8681780.1"/>
    </source>
</evidence>
<accession>A0ABP0FUX6</accession>
<comment type="caution">
    <text evidence="3">The sequence shown here is derived from an EMBL/GenBank/DDBJ whole genome shotgun (WGS) entry which is preliminary data.</text>
</comment>
<dbReference type="PROSITE" id="PS50820">
    <property type="entry name" value="LCCL"/>
    <property type="match status" value="4"/>
</dbReference>
<protein>
    <recommendedName>
        <fullName evidence="2">LCCL domain-containing protein</fullName>
    </recommendedName>
</protein>
<dbReference type="SUPFAM" id="SSF69848">
    <property type="entry name" value="LCCL domain"/>
    <property type="match status" value="4"/>
</dbReference>
<dbReference type="SMART" id="SM00603">
    <property type="entry name" value="LCCL"/>
    <property type="match status" value="2"/>
</dbReference>
<evidence type="ECO:0000259" key="2">
    <source>
        <dbReference type="PROSITE" id="PS50820"/>
    </source>
</evidence>
<feature type="domain" description="LCCL" evidence="2">
    <location>
        <begin position="1"/>
        <end position="56"/>
    </location>
</feature>
<reference evidence="3 4" key="1">
    <citation type="submission" date="2024-02" db="EMBL/GenBank/DDBJ databases">
        <authorList>
            <person name="Daric V."/>
            <person name="Darras S."/>
        </authorList>
    </citation>
    <scope>NUCLEOTIDE SEQUENCE [LARGE SCALE GENOMIC DNA]</scope>
</reference>
<dbReference type="InterPro" id="IPR036609">
    <property type="entry name" value="LCCL_sf"/>
</dbReference>
<dbReference type="Proteomes" id="UP001642483">
    <property type="component" value="Unassembled WGS sequence"/>
</dbReference>
<gene>
    <name evidence="3" type="ORF">CVLEPA_LOCUS12023</name>
</gene>
<dbReference type="EMBL" id="CAWYQH010000090">
    <property type="protein sequence ID" value="CAK8681780.1"/>
    <property type="molecule type" value="Genomic_DNA"/>
</dbReference>
<dbReference type="Pfam" id="PF03815">
    <property type="entry name" value="LCCL"/>
    <property type="match status" value="4"/>
</dbReference>
<dbReference type="InterPro" id="IPR051957">
    <property type="entry name" value="CRISP-LCCL_domain"/>
</dbReference>
<feature type="transmembrane region" description="Helical" evidence="1">
    <location>
        <begin position="328"/>
        <end position="350"/>
    </location>
</feature>
<evidence type="ECO:0000313" key="4">
    <source>
        <dbReference type="Proteomes" id="UP001642483"/>
    </source>
</evidence>
<feature type="domain" description="LCCL" evidence="2">
    <location>
        <begin position="244"/>
        <end position="304"/>
    </location>
</feature>
<keyword evidence="1" id="KW-0472">Membrane</keyword>
<feature type="domain" description="LCCL" evidence="2">
    <location>
        <begin position="55"/>
        <end position="151"/>
    </location>
</feature>
<evidence type="ECO:0000256" key="1">
    <source>
        <dbReference type="SAM" id="Phobius"/>
    </source>
</evidence>
<feature type="domain" description="LCCL" evidence="2">
    <location>
        <begin position="166"/>
        <end position="238"/>
    </location>
</feature>
<keyword evidence="1" id="KW-0812">Transmembrane</keyword>